<proteinExistence type="predicted"/>
<evidence type="ECO:0000313" key="1">
    <source>
        <dbReference type="EMBL" id="EJW98382.1"/>
    </source>
</evidence>
<sequence>DDWMSVRGRIQTSLVQKEGRTYHNYSLIAENVEYLH</sequence>
<protein>
    <submittedName>
        <fullName evidence="1">Uncharacterized protein</fullName>
    </submittedName>
</protein>
<accession>J9G9C2</accession>
<organism evidence="1">
    <name type="scientific">gut metagenome</name>
    <dbReference type="NCBI Taxonomy" id="749906"/>
    <lineage>
        <taxon>unclassified sequences</taxon>
        <taxon>metagenomes</taxon>
        <taxon>organismal metagenomes</taxon>
    </lineage>
</organism>
<dbReference type="AlphaFoldDB" id="J9G9C2"/>
<gene>
    <name evidence="1" type="ORF">EVA_13510</name>
</gene>
<comment type="caution">
    <text evidence="1">The sequence shown here is derived from an EMBL/GenBank/DDBJ whole genome shotgun (WGS) entry which is preliminary data.</text>
</comment>
<reference evidence="1" key="1">
    <citation type="journal article" date="2012" name="PLoS ONE">
        <title>Gene sets for utilization of primary and secondary nutrition supplies in the distal gut of endangered iberian lynx.</title>
        <authorList>
            <person name="Alcaide M."/>
            <person name="Messina E."/>
            <person name="Richter M."/>
            <person name="Bargiela R."/>
            <person name="Peplies J."/>
            <person name="Huws S.A."/>
            <person name="Newbold C.J."/>
            <person name="Golyshin P.N."/>
            <person name="Simon M.A."/>
            <person name="Lopez G."/>
            <person name="Yakimov M.M."/>
            <person name="Ferrer M."/>
        </authorList>
    </citation>
    <scope>NUCLEOTIDE SEQUENCE</scope>
</reference>
<name>J9G9C2_9ZZZZ</name>
<dbReference type="EMBL" id="AMCI01004293">
    <property type="protein sequence ID" value="EJW98382.1"/>
    <property type="molecule type" value="Genomic_DNA"/>
</dbReference>
<feature type="non-terminal residue" evidence="1">
    <location>
        <position position="1"/>
    </location>
</feature>